<comment type="similarity">
    <text evidence="1">Belongs to the WEB family.</text>
</comment>
<dbReference type="GO" id="GO:0009903">
    <property type="term" value="P:chloroplast avoidance movement"/>
    <property type="evidence" value="ECO:0007669"/>
    <property type="project" value="TreeGrafter"/>
</dbReference>
<dbReference type="PANTHER" id="PTHR32054:SF28">
    <property type="entry name" value="OS06G0314000 PROTEIN"/>
    <property type="match status" value="1"/>
</dbReference>
<dbReference type="GO" id="GO:0009904">
    <property type="term" value="P:chloroplast accumulation movement"/>
    <property type="evidence" value="ECO:0007669"/>
    <property type="project" value="TreeGrafter"/>
</dbReference>
<dbReference type="EMBL" id="CM029054">
    <property type="protein sequence ID" value="KAG2542939.1"/>
    <property type="molecule type" value="Genomic_DNA"/>
</dbReference>
<feature type="coiled-coil region" evidence="3">
    <location>
        <begin position="204"/>
        <end position="238"/>
    </location>
</feature>
<keyword evidence="2 3" id="KW-0175">Coiled coil</keyword>
<evidence type="ECO:0000313" key="5">
    <source>
        <dbReference type="EMBL" id="KAG2542939.1"/>
    </source>
</evidence>
<dbReference type="PANTHER" id="PTHR32054">
    <property type="entry name" value="HEAVY CHAIN, PUTATIVE, EXPRESSED-RELATED-RELATED"/>
    <property type="match status" value="1"/>
</dbReference>
<evidence type="ECO:0000256" key="2">
    <source>
        <dbReference type="ARBA" id="ARBA00023054"/>
    </source>
</evidence>
<dbReference type="Pfam" id="PF05701">
    <property type="entry name" value="WEMBL"/>
    <property type="match status" value="1"/>
</dbReference>
<sequence length="814" mass="90779">MRSNTAISMLEASMQQEFPMSLILIDGKGDLQEVSVEQKVPIGDYVALSPKAGSCELLSTNKIPDSFPTSCSDAYESKEAQDDSIKMEASEVNVCADSQSLLRLNEGVQDDASCIDSGMFTCGTPPAILKKVKEDRPLTVNRFQEHQMDLGDTLQKVPTPVSRSSTSKYLRMDKTTVDTTTPIESVKVAASKFGGSINWKTRRSQTARQESDHTILELDKLKNEISECKHQAEAAEAAKLSVFNELGRTKNIIDEMTHVLEKQQAIEVDAKEDLELFQFILQEMEGVDFDNSTVTEKLNNIQERRKSLVAKVLLVKDDFRKVQEDYDSLLIETDISVRKAQTAFAMSKDAEKQVEELTIELQRLKEVFDLAQSTCHDAEENKKGTLMARDEDCLAWQKDLRQAEQELNQISMKLSSVQELQSKVDTSSSLLLDLKNEVATYMEAKLIEEAQEQESGTHKSMQEEAIILSRNELEEHRKSIAKVTDELCALKTTAASLKSELNREKAALAAIQQREAMASITMQSVKVEIKLSQQEFEAVHAKGKECGDKAVELRRVLQDAAKEANEAKSVAAKTQEELRKAKEEVELAKAALSTMEFRLEAVLRDVEVAKESQRLALNALEGTKVSANIKQQGSSQMITLDVDEYASLVERSHRAEELVHEKTAAATAQVEAAKESESRTLSRLSETYKALEERKQALLADTERADRATEGKLAMEQELRKWREENGRRRRAGDQAPKSKAKPSNTAEIIRGDTKCTIKDDSCAASSVHPLSDASGRSSPNDLALQAKTKKAKKLSLFPRIIIFLGRRRLKAAR</sequence>
<protein>
    <submittedName>
        <fullName evidence="5">Uncharacterized protein</fullName>
    </submittedName>
</protein>
<feature type="region of interest" description="Disordered" evidence="4">
    <location>
        <begin position="702"/>
        <end position="753"/>
    </location>
</feature>
<gene>
    <name evidence="5" type="ORF">PVAP13_9NG463500</name>
</gene>
<feature type="coiled-coil region" evidence="3">
    <location>
        <begin position="550"/>
        <end position="598"/>
    </location>
</feature>
<dbReference type="AlphaFoldDB" id="A0A8T0N4B9"/>
<organism evidence="5 6">
    <name type="scientific">Panicum virgatum</name>
    <name type="common">Blackwell switchgrass</name>
    <dbReference type="NCBI Taxonomy" id="38727"/>
    <lineage>
        <taxon>Eukaryota</taxon>
        <taxon>Viridiplantae</taxon>
        <taxon>Streptophyta</taxon>
        <taxon>Embryophyta</taxon>
        <taxon>Tracheophyta</taxon>
        <taxon>Spermatophyta</taxon>
        <taxon>Magnoliopsida</taxon>
        <taxon>Liliopsida</taxon>
        <taxon>Poales</taxon>
        <taxon>Poaceae</taxon>
        <taxon>PACMAD clade</taxon>
        <taxon>Panicoideae</taxon>
        <taxon>Panicodae</taxon>
        <taxon>Paniceae</taxon>
        <taxon>Panicinae</taxon>
        <taxon>Panicum</taxon>
        <taxon>Panicum sect. Hiantes</taxon>
    </lineage>
</organism>
<evidence type="ECO:0000256" key="4">
    <source>
        <dbReference type="SAM" id="MobiDB-lite"/>
    </source>
</evidence>
<dbReference type="GO" id="GO:0005829">
    <property type="term" value="C:cytosol"/>
    <property type="evidence" value="ECO:0007669"/>
    <property type="project" value="TreeGrafter"/>
</dbReference>
<feature type="coiled-coil region" evidence="3">
    <location>
        <begin position="347"/>
        <end position="437"/>
    </location>
</feature>
<feature type="compositionally biased region" description="Basic and acidic residues" evidence="4">
    <location>
        <begin position="702"/>
        <end position="727"/>
    </location>
</feature>
<evidence type="ECO:0000256" key="1">
    <source>
        <dbReference type="ARBA" id="ARBA00005485"/>
    </source>
</evidence>
<dbReference type="OrthoDB" id="646068at2759"/>
<evidence type="ECO:0000313" key="6">
    <source>
        <dbReference type="Proteomes" id="UP000823388"/>
    </source>
</evidence>
<evidence type="ECO:0000256" key="3">
    <source>
        <dbReference type="SAM" id="Coils"/>
    </source>
</evidence>
<reference evidence="5" key="1">
    <citation type="submission" date="2020-05" db="EMBL/GenBank/DDBJ databases">
        <title>WGS assembly of Panicum virgatum.</title>
        <authorList>
            <person name="Lovell J.T."/>
            <person name="Jenkins J."/>
            <person name="Shu S."/>
            <person name="Juenger T.E."/>
            <person name="Schmutz J."/>
        </authorList>
    </citation>
    <scope>NUCLEOTIDE SEQUENCE</scope>
    <source>
        <strain evidence="5">AP13</strain>
    </source>
</reference>
<keyword evidence="6" id="KW-1185">Reference proteome</keyword>
<dbReference type="Proteomes" id="UP000823388">
    <property type="component" value="Chromosome 9N"/>
</dbReference>
<name>A0A8T0N4B9_PANVG</name>
<proteinExistence type="inferred from homology"/>
<comment type="caution">
    <text evidence="5">The sequence shown here is derived from an EMBL/GenBank/DDBJ whole genome shotgun (WGS) entry which is preliminary data.</text>
</comment>
<accession>A0A8T0N4B9</accession>
<dbReference type="InterPro" id="IPR008545">
    <property type="entry name" value="Web"/>
</dbReference>